<feature type="compositionally biased region" description="Low complexity" evidence="1">
    <location>
        <begin position="181"/>
        <end position="201"/>
    </location>
</feature>
<dbReference type="GeneID" id="30175939"/>
<dbReference type="EMBL" id="KI894017">
    <property type="protein sequence ID" value="OCF46337.1"/>
    <property type="molecule type" value="Genomic_DNA"/>
</dbReference>
<reference evidence="2" key="1">
    <citation type="submission" date="2013-07" db="EMBL/GenBank/DDBJ databases">
        <title>The Genome Sequence of Cryptococcus pinus CBS10737.</title>
        <authorList>
            <consortium name="The Broad Institute Genome Sequencing Platform"/>
            <person name="Cuomo C."/>
            <person name="Litvintseva A."/>
            <person name="Chen Y."/>
            <person name="Heitman J."/>
            <person name="Sun S."/>
            <person name="Springer D."/>
            <person name="Dromer F."/>
            <person name="Young S.K."/>
            <person name="Zeng Q."/>
            <person name="Gargeya S."/>
            <person name="Fitzgerald M."/>
            <person name="Abouelleil A."/>
            <person name="Alvarado L."/>
            <person name="Berlin A.M."/>
            <person name="Chapman S.B."/>
            <person name="Dewar J."/>
            <person name="Goldberg J."/>
            <person name="Griggs A."/>
            <person name="Gujja S."/>
            <person name="Hansen M."/>
            <person name="Howarth C."/>
            <person name="Imamovic A."/>
            <person name="Larimer J."/>
            <person name="McCowan C."/>
            <person name="Murphy C."/>
            <person name="Pearson M."/>
            <person name="Priest M."/>
            <person name="Roberts A."/>
            <person name="Saif S."/>
            <person name="Shea T."/>
            <person name="Sykes S."/>
            <person name="Wortman J."/>
            <person name="Nusbaum C."/>
            <person name="Birren B."/>
        </authorList>
    </citation>
    <scope>NUCLEOTIDE SEQUENCE [LARGE SCALE GENOMIC DNA]</scope>
    <source>
        <strain evidence="2">CBS 10737</strain>
    </source>
</reference>
<evidence type="ECO:0000313" key="3">
    <source>
        <dbReference type="EMBL" id="WWC68279.1"/>
    </source>
</evidence>
<feature type="compositionally biased region" description="Polar residues" evidence="1">
    <location>
        <begin position="17"/>
        <end position="28"/>
    </location>
</feature>
<dbReference type="Proteomes" id="UP000094020">
    <property type="component" value="Chromosome 3"/>
</dbReference>
<name>A0A1B9HST3_9TREE</name>
<evidence type="ECO:0000313" key="4">
    <source>
        <dbReference type="Proteomes" id="UP000094020"/>
    </source>
</evidence>
<reference evidence="3" key="2">
    <citation type="submission" date="2013-07" db="EMBL/GenBank/DDBJ databases">
        <authorList>
            <consortium name="The Broad Institute Genome Sequencing Platform"/>
            <person name="Cuomo C."/>
            <person name="Litvintseva A."/>
            <person name="Chen Y."/>
            <person name="Heitman J."/>
            <person name="Sun S."/>
            <person name="Springer D."/>
            <person name="Dromer F."/>
            <person name="Young S.K."/>
            <person name="Zeng Q."/>
            <person name="Gargeya S."/>
            <person name="Fitzgerald M."/>
            <person name="Abouelleil A."/>
            <person name="Alvarado L."/>
            <person name="Berlin A.M."/>
            <person name="Chapman S.B."/>
            <person name="Dewar J."/>
            <person name="Goldberg J."/>
            <person name="Griggs A."/>
            <person name="Gujja S."/>
            <person name="Hansen M."/>
            <person name="Howarth C."/>
            <person name="Imamovic A."/>
            <person name="Larimer J."/>
            <person name="McCowan C."/>
            <person name="Murphy C."/>
            <person name="Pearson M."/>
            <person name="Priest M."/>
            <person name="Roberts A."/>
            <person name="Saif S."/>
            <person name="Shea T."/>
            <person name="Sykes S."/>
            <person name="Wortman J."/>
            <person name="Nusbaum C."/>
            <person name="Birren B."/>
        </authorList>
    </citation>
    <scope>NUCLEOTIDE SEQUENCE</scope>
    <source>
        <strain evidence="3">CBS 10737</strain>
    </source>
</reference>
<feature type="region of interest" description="Disordered" evidence="1">
    <location>
        <begin position="163"/>
        <end position="216"/>
    </location>
</feature>
<reference evidence="2" key="3">
    <citation type="submission" date="2016-07" db="EMBL/GenBank/DDBJ databases">
        <title>Evolution of pathogenesis and genome organization in the Tremellales.</title>
        <authorList>
            <person name="Cuomo C."/>
            <person name="Litvintseva A."/>
            <person name="Heitman J."/>
            <person name="Chen Y."/>
            <person name="Sun S."/>
            <person name="Springer D."/>
            <person name="Dromer F."/>
            <person name="Young S."/>
            <person name="Zeng Q."/>
            <person name="Chapman S."/>
            <person name="Gujja S."/>
            <person name="Saif S."/>
            <person name="Birren B."/>
        </authorList>
    </citation>
    <scope>NUCLEOTIDE SEQUENCE</scope>
    <source>
        <strain evidence="2">CBS 10737</strain>
    </source>
</reference>
<feature type="region of interest" description="Disordered" evidence="1">
    <location>
        <begin position="1"/>
        <end position="28"/>
    </location>
</feature>
<gene>
    <name evidence="2" type="ORF">I206_07570</name>
    <name evidence="3" type="ORF">I206_102202</name>
</gene>
<sequence length="311" mass="34745">MPQQREESVDTALIFEGSSSVGSTPTNSFNPRYNVSPVHDFQPRTIPPINLNLLQLPFTPIQSNRPLSVSPEALHDVPTNQQMHSQRSELKRNNPDTNLFESDDESILDLDTEPEYAEGNIQTVFPENPSMKKTLAVKDKKASSGRQQLLAKGKVGRVTKVLRPLNNDNKASGKKASKSTIPIDPVLLDPLPSSPILSGNDSDNDDDDYRPSPIPSAWIAPKKLKLNRTRGKPYHAGKQEQNVKAQSKYRNKVKLRADMMRDCLKRIFAEPAKAKALRKIQADFLSAIKDVDSTWADENFPEKATNRKLAK</sequence>
<organism evidence="2">
    <name type="scientific">Kwoniella pini CBS 10737</name>
    <dbReference type="NCBI Taxonomy" id="1296096"/>
    <lineage>
        <taxon>Eukaryota</taxon>
        <taxon>Fungi</taxon>
        <taxon>Dikarya</taxon>
        <taxon>Basidiomycota</taxon>
        <taxon>Agaricomycotina</taxon>
        <taxon>Tremellomycetes</taxon>
        <taxon>Tremellales</taxon>
        <taxon>Cryptococcaceae</taxon>
        <taxon>Kwoniella</taxon>
    </lineage>
</organism>
<reference evidence="3" key="4">
    <citation type="submission" date="2024-02" db="EMBL/GenBank/DDBJ databases">
        <title>Comparative genomics of Cryptococcus and Kwoniella reveals pathogenesis evolution and contrasting modes of karyotype evolution via chromosome fusion or intercentromeric recombination.</title>
        <authorList>
            <person name="Coelho M.A."/>
            <person name="David-Palma M."/>
            <person name="Shea T."/>
            <person name="Bowers K."/>
            <person name="McGinley-Smith S."/>
            <person name="Mohammad A.W."/>
            <person name="Gnirke A."/>
            <person name="Yurkov A.M."/>
            <person name="Nowrousian M."/>
            <person name="Sun S."/>
            <person name="Cuomo C.A."/>
            <person name="Heitman J."/>
        </authorList>
    </citation>
    <scope>NUCLEOTIDE SEQUENCE</scope>
    <source>
        <strain evidence="3">CBS 10737</strain>
    </source>
</reference>
<protein>
    <submittedName>
        <fullName evidence="2">Uncharacterized protein</fullName>
    </submittedName>
</protein>
<feature type="region of interest" description="Disordered" evidence="1">
    <location>
        <begin position="79"/>
        <end position="102"/>
    </location>
</feature>
<dbReference type="KEGG" id="kpin:30175939"/>
<dbReference type="EMBL" id="CP144521">
    <property type="protein sequence ID" value="WWC68279.1"/>
    <property type="molecule type" value="Genomic_DNA"/>
</dbReference>
<dbReference type="RefSeq" id="XP_019007556.1">
    <property type="nucleotide sequence ID" value="XM_019159262.1"/>
</dbReference>
<accession>A0A1B9HST3</accession>
<dbReference type="OrthoDB" id="2565386at2759"/>
<evidence type="ECO:0000256" key="1">
    <source>
        <dbReference type="SAM" id="MobiDB-lite"/>
    </source>
</evidence>
<evidence type="ECO:0000313" key="2">
    <source>
        <dbReference type="EMBL" id="OCF46337.1"/>
    </source>
</evidence>
<proteinExistence type="predicted"/>
<keyword evidence="4" id="KW-1185">Reference proteome</keyword>
<dbReference type="AlphaFoldDB" id="A0A1B9HST3"/>